<dbReference type="PANTHER" id="PTHR30461">
    <property type="entry name" value="DNA-INVERTASE FROM LAMBDOID PROPHAGE"/>
    <property type="match status" value="1"/>
</dbReference>
<dbReference type="InterPro" id="IPR006118">
    <property type="entry name" value="Recombinase_CS"/>
</dbReference>
<dbReference type="EMBL" id="BMJS01000033">
    <property type="protein sequence ID" value="GGG04956.1"/>
    <property type="molecule type" value="Genomic_DNA"/>
</dbReference>
<gene>
    <name evidence="7" type="ORF">GCM10010995_23000</name>
</gene>
<evidence type="ECO:0000256" key="4">
    <source>
        <dbReference type="PIRSR" id="PIRSR606118-50"/>
    </source>
</evidence>
<name>A0A8J2Z664_9GAMM</name>
<dbReference type="RefSeq" id="WP_117003597.1">
    <property type="nucleotide sequence ID" value="NZ_BMJS01000033.1"/>
</dbReference>
<reference evidence="7" key="2">
    <citation type="submission" date="2020-09" db="EMBL/GenBank/DDBJ databases">
        <authorList>
            <person name="Sun Q."/>
            <person name="Zhou Y."/>
        </authorList>
    </citation>
    <scope>NUCLEOTIDE SEQUENCE</scope>
    <source>
        <strain evidence="7">CGMCC 1.15758</strain>
    </source>
</reference>
<dbReference type="GO" id="GO:0015074">
    <property type="term" value="P:DNA integration"/>
    <property type="evidence" value="ECO:0007669"/>
    <property type="project" value="UniProtKB-KW"/>
</dbReference>
<sequence>MKYGYARVSTKKQCASLDDQILKLKKSGCDEVFSESISGASAKRPKLTALLETAKSGDAIVVTAIDRLGRSLKDLIDIIMLLKNKGVSFISLKEQMDTNTDIGMLLFGMMCSISEFERKLINRRIFDGVQRAKEKGKYKGRRYGTDANIRREIVDKMKSGNYTVSYLAKMAKVSRATLYRWEAQENAIAKA</sequence>
<dbReference type="CDD" id="cd03768">
    <property type="entry name" value="SR_ResInv"/>
    <property type="match status" value="1"/>
</dbReference>
<evidence type="ECO:0000256" key="1">
    <source>
        <dbReference type="ARBA" id="ARBA00022908"/>
    </source>
</evidence>
<dbReference type="SUPFAM" id="SSF53041">
    <property type="entry name" value="Resolvase-like"/>
    <property type="match status" value="1"/>
</dbReference>
<keyword evidence="3" id="KW-0233">DNA recombination</keyword>
<dbReference type="GO" id="GO:0000150">
    <property type="term" value="F:DNA strand exchange activity"/>
    <property type="evidence" value="ECO:0007669"/>
    <property type="project" value="InterPro"/>
</dbReference>
<keyword evidence="1" id="KW-0229">DNA integration</keyword>
<dbReference type="Gene3D" id="3.40.50.1390">
    <property type="entry name" value="Resolvase, N-terminal catalytic domain"/>
    <property type="match status" value="1"/>
</dbReference>
<dbReference type="Proteomes" id="UP000636949">
    <property type="component" value="Unassembled WGS sequence"/>
</dbReference>
<accession>A0A8J2Z664</accession>
<dbReference type="InterPro" id="IPR010921">
    <property type="entry name" value="Trp_repressor/repl_initiator"/>
</dbReference>
<keyword evidence="8" id="KW-1185">Reference proteome</keyword>
<dbReference type="Pfam" id="PF00239">
    <property type="entry name" value="Resolvase"/>
    <property type="match status" value="1"/>
</dbReference>
<dbReference type="SUPFAM" id="SSF48295">
    <property type="entry name" value="TrpR-like"/>
    <property type="match status" value="1"/>
</dbReference>
<evidence type="ECO:0000313" key="7">
    <source>
        <dbReference type="EMBL" id="GGG04956.1"/>
    </source>
</evidence>
<dbReference type="InterPro" id="IPR050639">
    <property type="entry name" value="SSR_resolvase"/>
</dbReference>
<feature type="domain" description="Resolvase/invertase-type recombinase catalytic" evidence="6">
    <location>
        <begin position="1"/>
        <end position="136"/>
    </location>
</feature>
<organism evidence="7 8">
    <name type="scientific">Cysteiniphilum litorale</name>
    <dbReference type="NCBI Taxonomy" id="2056700"/>
    <lineage>
        <taxon>Bacteria</taxon>
        <taxon>Pseudomonadati</taxon>
        <taxon>Pseudomonadota</taxon>
        <taxon>Gammaproteobacteria</taxon>
        <taxon>Thiotrichales</taxon>
        <taxon>Fastidiosibacteraceae</taxon>
        <taxon>Cysteiniphilum</taxon>
    </lineage>
</organism>
<dbReference type="SMART" id="SM00857">
    <property type="entry name" value="Resolvase"/>
    <property type="match status" value="1"/>
</dbReference>
<evidence type="ECO:0000313" key="8">
    <source>
        <dbReference type="Proteomes" id="UP000636949"/>
    </source>
</evidence>
<dbReference type="PROSITE" id="PS00397">
    <property type="entry name" value="RECOMBINASES_1"/>
    <property type="match status" value="1"/>
</dbReference>
<evidence type="ECO:0000259" key="6">
    <source>
        <dbReference type="PROSITE" id="PS51736"/>
    </source>
</evidence>
<dbReference type="PANTHER" id="PTHR30461:SF2">
    <property type="entry name" value="SERINE RECOMBINASE PINE-RELATED"/>
    <property type="match status" value="1"/>
</dbReference>
<dbReference type="PROSITE" id="PS51736">
    <property type="entry name" value="RECOMBINASES_3"/>
    <property type="match status" value="1"/>
</dbReference>
<dbReference type="OrthoDB" id="9797501at2"/>
<proteinExistence type="predicted"/>
<dbReference type="GO" id="GO:0043565">
    <property type="term" value="F:sequence-specific DNA binding"/>
    <property type="evidence" value="ECO:0007669"/>
    <property type="project" value="InterPro"/>
</dbReference>
<comment type="caution">
    <text evidence="7">The sequence shown here is derived from an EMBL/GenBank/DDBJ whole genome shotgun (WGS) entry which is preliminary data.</text>
</comment>
<feature type="active site" description="O-(5'-phospho-DNA)-serine intermediate" evidence="4 5">
    <location>
        <position position="9"/>
    </location>
</feature>
<dbReference type="AlphaFoldDB" id="A0A8J2Z664"/>
<dbReference type="InterPro" id="IPR006119">
    <property type="entry name" value="Resolv_N"/>
</dbReference>
<evidence type="ECO:0000256" key="5">
    <source>
        <dbReference type="PROSITE-ProRule" id="PRU10137"/>
    </source>
</evidence>
<dbReference type="InterPro" id="IPR036162">
    <property type="entry name" value="Resolvase-like_N_sf"/>
</dbReference>
<evidence type="ECO:0000256" key="2">
    <source>
        <dbReference type="ARBA" id="ARBA00023125"/>
    </source>
</evidence>
<protein>
    <submittedName>
        <fullName evidence="7">Resolvase</fullName>
    </submittedName>
</protein>
<evidence type="ECO:0000256" key="3">
    <source>
        <dbReference type="ARBA" id="ARBA00023172"/>
    </source>
</evidence>
<keyword evidence="2" id="KW-0238">DNA-binding</keyword>
<reference evidence="7" key="1">
    <citation type="journal article" date="2014" name="Int. J. Syst. Evol. Microbiol.">
        <title>Complete genome sequence of Corynebacterium casei LMG S-19264T (=DSM 44701T), isolated from a smear-ripened cheese.</title>
        <authorList>
            <consortium name="US DOE Joint Genome Institute (JGI-PGF)"/>
            <person name="Walter F."/>
            <person name="Albersmeier A."/>
            <person name="Kalinowski J."/>
            <person name="Ruckert C."/>
        </authorList>
    </citation>
    <scope>NUCLEOTIDE SEQUENCE</scope>
    <source>
        <strain evidence="7">CGMCC 1.15758</strain>
    </source>
</reference>
<dbReference type="PROSITE" id="PS00398">
    <property type="entry name" value="RECOMBINASES_2"/>
    <property type="match status" value="1"/>
</dbReference>